<dbReference type="AlphaFoldDB" id="A0A918VFR4"/>
<proteinExistence type="predicted"/>
<evidence type="ECO:0000313" key="2">
    <source>
        <dbReference type="Proteomes" id="UP000634139"/>
    </source>
</evidence>
<dbReference type="Proteomes" id="UP000634139">
    <property type="component" value="Unassembled WGS sequence"/>
</dbReference>
<dbReference type="EMBL" id="BMZD01000003">
    <property type="protein sequence ID" value="GGZ95481.1"/>
    <property type="molecule type" value="Genomic_DNA"/>
</dbReference>
<evidence type="ECO:0008006" key="3">
    <source>
        <dbReference type="Google" id="ProtNLM"/>
    </source>
</evidence>
<dbReference type="RefSeq" id="WP_189540004.1">
    <property type="nucleotide sequence ID" value="NZ_BMZD01000003.1"/>
</dbReference>
<organism evidence="1 2">
    <name type="scientific">Novosphingobium arvoryzae</name>
    <dbReference type="NCBI Taxonomy" id="1256514"/>
    <lineage>
        <taxon>Bacteria</taxon>
        <taxon>Pseudomonadati</taxon>
        <taxon>Pseudomonadota</taxon>
        <taxon>Alphaproteobacteria</taxon>
        <taxon>Sphingomonadales</taxon>
        <taxon>Sphingomonadaceae</taxon>
        <taxon>Novosphingobium</taxon>
    </lineage>
</organism>
<keyword evidence="2" id="KW-1185">Reference proteome</keyword>
<gene>
    <name evidence="1" type="ORF">GCM10011617_14540</name>
</gene>
<evidence type="ECO:0000313" key="1">
    <source>
        <dbReference type="EMBL" id="GGZ95481.1"/>
    </source>
</evidence>
<name>A0A918VFR4_9SPHN</name>
<comment type="caution">
    <text evidence="1">The sequence shown here is derived from an EMBL/GenBank/DDBJ whole genome shotgun (WGS) entry which is preliminary data.</text>
</comment>
<accession>A0A918VFR4</accession>
<protein>
    <recommendedName>
        <fullName evidence="3">DUF2336 domain-containing protein</fullName>
    </recommendedName>
</protein>
<sequence>MNENTATAPASPQVEIALSDDLAHGDALIGTIAPILRHLLANDDHSLFSDEIVARVRGMMHDVARQLLDALSSAAGNPDQRDHPGEHYDAIVHAFIADHAFLSHAHALALEWQLTERLQGRLALDPVLSPLVQALIASPDGGTSAIAMALLAAQARFVQNQRRMQLPLSELPADLLHTALKALRAPEGIEEIHRVSAETAIRVQFDESRSRLGLIERLIIGMGGGASAALSITHAGAAMFLSALSLASGQNRDTAVLSTNEGQLARLALALRASGLKAQAVEEQFLSLHPEVSLPEGFDMLGADRAAALLARSAAYPGS</sequence>
<reference evidence="1" key="2">
    <citation type="submission" date="2020-09" db="EMBL/GenBank/DDBJ databases">
        <authorList>
            <person name="Sun Q."/>
            <person name="Kim S."/>
        </authorList>
    </citation>
    <scope>NUCLEOTIDE SEQUENCE</scope>
    <source>
        <strain evidence="1">KCTC 32422</strain>
    </source>
</reference>
<reference evidence="1" key="1">
    <citation type="journal article" date="2014" name="Int. J. Syst. Evol. Microbiol.">
        <title>Complete genome sequence of Corynebacterium casei LMG S-19264T (=DSM 44701T), isolated from a smear-ripened cheese.</title>
        <authorList>
            <consortium name="US DOE Joint Genome Institute (JGI-PGF)"/>
            <person name="Walter F."/>
            <person name="Albersmeier A."/>
            <person name="Kalinowski J."/>
            <person name="Ruckert C."/>
        </authorList>
    </citation>
    <scope>NUCLEOTIDE SEQUENCE</scope>
    <source>
        <strain evidence="1">KCTC 32422</strain>
    </source>
</reference>